<comment type="caution">
    <text evidence="5">The sequence shown here is derived from an EMBL/GenBank/DDBJ whole genome shotgun (WGS) entry which is preliminary data.</text>
</comment>
<dbReference type="PANTHER" id="PTHR30154:SF45">
    <property type="entry name" value="TRANSCRIPTIONAL REGULATORY PROTEIN (PROBABLY ASNC-FAMILY)-RELATED"/>
    <property type="match status" value="1"/>
</dbReference>
<dbReference type="Proteomes" id="UP000275356">
    <property type="component" value="Unassembled WGS sequence"/>
</dbReference>
<dbReference type="EMBL" id="RKHQ01000001">
    <property type="protein sequence ID" value="ROR96270.1"/>
    <property type="molecule type" value="Genomic_DNA"/>
</dbReference>
<keyword evidence="1" id="KW-0805">Transcription regulation</keyword>
<evidence type="ECO:0000259" key="4">
    <source>
        <dbReference type="PROSITE" id="PS50956"/>
    </source>
</evidence>
<dbReference type="Gene3D" id="3.30.70.920">
    <property type="match status" value="1"/>
</dbReference>
<dbReference type="GO" id="GO:0043200">
    <property type="term" value="P:response to amino acid"/>
    <property type="evidence" value="ECO:0007669"/>
    <property type="project" value="TreeGrafter"/>
</dbReference>
<evidence type="ECO:0000256" key="3">
    <source>
        <dbReference type="ARBA" id="ARBA00023163"/>
    </source>
</evidence>
<dbReference type="PROSITE" id="PS00519">
    <property type="entry name" value="HTH_ASNC_1"/>
    <property type="match status" value="1"/>
</dbReference>
<evidence type="ECO:0000313" key="6">
    <source>
        <dbReference type="Proteomes" id="UP000275356"/>
    </source>
</evidence>
<dbReference type="PANTHER" id="PTHR30154">
    <property type="entry name" value="LEUCINE-RESPONSIVE REGULATORY PROTEIN"/>
    <property type="match status" value="1"/>
</dbReference>
<accession>A0A3N2D925</accession>
<dbReference type="Pfam" id="PF01037">
    <property type="entry name" value="AsnC_trans_reg"/>
    <property type="match status" value="1"/>
</dbReference>
<dbReference type="InterPro" id="IPR036390">
    <property type="entry name" value="WH_DNA-bd_sf"/>
</dbReference>
<gene>
    <name evidence="5" type="ORF">EDD28_0852</name>
</gene>
<name>A0A3N2D925_9MICO</name>
<dbReference type="PRINTS" id="PR00033">
    <property type="entry name" value="HTHASNC"/>
</dbReference>
<dbReference type="AlphaFoldDB" id="A0A3N2D925"/>
<reference evidence="5 6" key="1">
    <citation type="submission" date="2018-11" db="EMBL/GenBank/DDBJ databases">
        <title>Sequencing the genomes of 1000 actinobacteria strains.</title>
        <authorList>
            <person name="Klenk H.-P."/>
        </authorList>
    </citation>
    <scope>NUCLEOTIDE SEQUENCE [LARGE SCALE GENOMIC DNA]</scope>
    <source>
        <strain evidence="5 6">DSM 13521</strain>
    </source>
</reference>
<dbReference type="GO" id="GO:0043565">
    <property type="term" value="F:sequence-specific DNA binding"/>
    <property type="evidence" value="ECO:0007669"/>
    <property type="project" value="InterPro"/>
</dbReference>
<proteinExistence type="predicted"/>
<dbReference type="Pfam" id="PF13404">
    <property type="entry name" value="HTH_AsnC-type"/>
    <property type="match status" value="1"/>
</dbReference>
<dbReference type="InterPro" id="IPR000485">
    <property type="entry name" value="AsnC-type_HTH_dom"/>
</dbReference>
<dbReference type="SUPFAM" id="SSF54909">
    <property type="entry name" value="Dimeric alpha+beta barrel"/>
    <property type="match status" value="1"/>
</dbReference>
<dbReference type="SMART" id="SM00344">
    <property type="entry name" value="HTH_ASNC"/>
    <property type="match status" value="1"/>
</dbReference>
<dbReference type="InterPro" id="IPR019885">
    <property type="entry name" value="Tscrpt_reg_HTH_AsnC-type_CS"/>
</dbReference>
<dbReference type="InterPro" id="IPR019888">
    <property type="entry name" value="Tscrpt_reg_AsnC-like"/>
</dbReference>
<keyword evidence="6" id="KW-1185">Reference proteome</keyword>
<dbReference type="GO" id="GO:0005829">
    <property type="term" value="C:cytosol"/>
    <property type="evidence" value="ECO:0007669"/>
    <property type="project" value="TreeGrafter"/>
</dbReference>
<sequence length="147" mass="15551">MIASMDGIDRQILAELQLDGRATYAEVGGVVGLSAPAVKRRVDRLLDDGVLLGFTATVAPGALGWGIEALVLVYCAGAVAPSALAEAWTPIPEIVSAWTVAGQADAIVRVRARDIAHLEETLERIRSSASIERTESTVMLSRLVERG</sequence>
<dbReference type="PROSITE" id="PS50956">
    <property type="entry name" value="HTH_ASNC_2"/>
    <property type="match status" value="1"/>
</dbReference>
<dbReference type="Gene3D" id="1.10.10.10">
    <property type="entry name" value="Winged helix-like DNA-binding domain superfamily/Winged helix DNA-binding domain"/>
    <property type="match status" value="1"/>
</dbReference>
<keyword evidence="3" id="KW-0804">Transcription</keyword>
<feature type="domain" description="HTH asnC-type" evidence="4">
    <location>
        <begin position="5"/>
        <end position="66"/>
    </location>
</feature>
<organism evidence="5 6">
    <name type="scientific">Salana multivorans</name>
    <dbReference type="NCBI Taxonomy" id="120377"/>
    <lineage>
        <taxon>Bacteria</taxon>
        <taxon>Bacillati</taxon>
        <taxon>Actinomycetota</taxon>
        <taxon>Actinomycetes</taxon>
        <taxon>Micrococcales</taxon>
        <taxon>Beutenbergiaceae</taxon>
        <taxon>Salana</taxon>
    </lineage>
</organism>
<dbReference type="SUPFAM" id="SSF46785">
    <property type="entry name" value="Winged helix' DNA-binding domain"/>
    <property type="match status" value="1"/>
</dbReference>
<dbReference type="InterPro" id="IPR019887">
    <property type="entry name" value="Tscrpt_reg_AsnC/Lrp_C"/>
</dbReference>
<keyword evidence="2" id="KW-0238">DNA-binding</keyword>
<protein>
    <submittedName>
        <fullName evidence="5">AsnC family transcriptional regulator</fullName>
    </submittedName>
</protein>
<dbReference type="InterPro" id="IPR011008">
    <property type="entry name" value="Dimeric_a/b-barrel"/>
</dbReference>
<evidence type="ECO:0000256" key="2">
    <source>
        <dbReference type="ARBA" id="ARBA00023125"/>
    </source>
</evidence>
<dbReference type="InterPro" id="IPR036388">
    <property type="entry name" value="WH-like_DNA-bd_sf"/>
</dbReference>
<evidence type="ECO:0000256" key="1">
    <source>
        <dbReference type="ARBA" id="ARBA00023015"/>
    </source>
</evidence>
<evidence type="ECO:0000313" key="5">
    <source>
        <dbReference type="EMBL" id="ROR96270.1"/>
    </source>
</evidence>